<sequence>MCGDLLQIDKLNGVDYLIIFSKYYDLIKTLILTYNLEPAGSHGVWGLDDHFHLIYILGASQLVKFNELKVKTDINPNSVFNTSILKNMRSKNLFFNAISFIKKVKKGPFSEHSPMLYDILTTKTWDKITKGMIKMYYGEILSKYPVVQHFYFGNVLFPWIDKVTLKQLPESTPDDEEEEEIDKSEAEIAMHQIYHNRERELIKLANQRGMNKPSTTRLKKGSDITNTKAPWSV</sequence>
<reference evidence="12" key="1">
    <citation type="submission" date="2016-04" db="EMBL/GenBank/DDBJ databases">
        <title>Comparative genomics of biotechnologically important yeasts.</title>
        <authorList>
            <consortium name="DOE Joint Genome Institute"/>
            <person name="Riley R."/>
            <person name="Haridas S."/>
            <person name="Wolfe K.H."/>
            <person name="Lopes M.R."/>
            <person name="Hittinger C.T."/>
            <person name="Goker M."/>
            <person name="Salamov A."/>
            <person name="Wisecaver J."/>
            <person name="Long T.M."/>
            <person name="Aerts A.L."/>
            <person name="Barry K."/>
            <person name="Choi C."/>
            <person name="Clum A."/>
            <person name="Coughlan A.Y."/>
            <person name="Deshpande S."/>
            <person name="Douglass A.P."/>
            <person name="Hanson S.J."/>
            <person name="Klenk H.-P."/>
            <person name="Labutti K."/>
            <person name="Lapidus A."/>
            <person name="Lindquist E."/>
            <person name="Lipzen A."/>
            <person name="Meier-Kolthoff J.P."/>
            <person name="Ohm R.A."/>
            <person name="Otillar R.P."/>
            <person name="Pangilinan J."/>
            <person name="Peng Y."/>
            <person name="Rokas A."/>
            <person name="Rosa C.A."/>
            <person name="Scheuner C."/>
            <person name="Sibirny A.A."/>
            <person name="Slot J.C."/>
            <person name="Stielow J.B."/>
            <person name="Sun H."/>
            <person name="Kurtzman C.P."/>
            <person name="Blackwell M."/>
            <person name="Grigoriev I.V."/>
            <person name="Jeffries T.W."/>
        </authorList>
    </citation>
    <scope>NUCLEOTIDE SEQUENCE [LARGE SCALE GENOMIC DNA]</scope>
    <source>
        <strain evidence="12">NRRL YB-2248</strain>
    </source>
</reference>
<comment type="subcellular location">
    <subcellularLocation>
        <location evidence="3 9">Cytoplasm</location>
    </subcellularLocation>
    <subcellularLocation>
        <location evidence="2">Nucleus</location>
    </subcellularLocation>
</comment>
<keyword evidence="6 9" id="KW-0697">Rotamase</keyword>
<dbReference type="OrthoDB" id="16120at2759"/>
<evidence type="ECO:0000313" key="12">
    <source>
        <dbReference type="Proteomes" id="UP000094801"/>
    </source>
</evidence>
<organism evidence="11 12">
    <name type="scientific">[Candida] arabinofermentans NRRL YB-2248</name>
    <dbReference type="NCBI Taxonomy" id="983967"/>
    <lineage>
        <taxon>Eukaryota</taxon>
        <taxon>Fungi</taxon>
        <taxon>Dikarya</taxon>
        <taxon>Ascomycota</taxon>
        <taxon>Saccharomycotina</taxon>
        <taxon>Pichiomycetes</taxon>
        <taxon>Pichiales</taxon>
        <taxon>Pichiaceae</taxon>
        <taxon>Ogataea</taxon>
        <taxon>Ogataea/Candida clade</taxon>
    </lineage>
</organism>
<dbReference type="Gene3D" id="1.20.120.1150">
    <property type="match status" value="1"/>
</dbReference>
<evidence type="ECO:0000256" key="3">
    <source>
        <dbReference type="ARBA" id="ARBA00004496"/>
    </source>
</evidence>
<feature type="region of interest" description="Disordered" evidence="10">
    <location>
        <begin position="205"/>
        <end position="233"/>
    </location>
</feature>
<gene>
    <name evidence="11" type="ORF">CANARDRAFT_29453</name>
</gene>
<evidence type="ECO:0000256" key="5">
    <source>
        <dbReference type="ARBA" id="ARBA00022490"/>
    </source>
</evidence>
<evidence type="ECO:0000256" key="8">
    <source>
        <dbReference type="ARBA" id="ARBA00023242"/>
    </source>
</evidence>
<dbReference type="InterPro" id="IPR004327">
    <property type="entry name" value="Phstyr_phstse_ac"/>
</dbReference>
<comment type="similarity">
    <text evidence="4 9">Belongs to the PTPA-type PPIase family.</text>
</comment>
<dbReference type="GO" id="GO:0007052">
    <property type="term" value="P:mitotic spindle organization"/>
    <property type="evidence" value="ECO:0007669"/>
    <property type="project" value="TreeGrafter"/>
</dbReference>
<evidence type="ECO:0000256" key="9">
    <source>
        <dbReference type="RuleBase" id="RU361210"/>
    </source>
</evidence>
<protein>
    <recommendedName>
        <fullName evidence="9">Serine/threonine-protein phosphatase 2A activator</fullName>
        <ecNumber evidence="9">5.2.1.8</ecNumber>
    </recommendedName>
    <alternativeName>
        <fullName evidence="9">Phosphotyrosyl phosphatase activator</fullName>
    </alternativeName>
</protein>
<evidence type="ECO:0000256" key="10">
    <source>
        <dbReference type="SAM" id="MobiDB-lite"/>
    </source>
</evidence>
<dbReference type="PIRSF" id="PIRSF016325">
    <property type="entry name" value="Phstyr_phstse_ac"/>
    <property type="match status" value="1"/>
</dbReference>
<evidence type="ECO:0000256" key="1">
    <source>
        <dbReference type="ARBA" id="ARBA00000971"/>
    </source>
</evidence>
<dbReference type="GO" id="GO:0000159">
    <property type="term" value="C:protein phosphatase type 2A complex"/>
    <property type="evidence" value="ECO:0007669"/>
    <property type="project" value="TreeGrafter"/>
</dbReference>
<dbReference type="STRING" id="983967.A0A1E4SWW5"/>
<comment type="function">
    <text evidence="9">PPIases accelerate the folding of proteins. It catalyzes the cis-trans isomerization of proline imidic peptide bonds in oligopeptides.</text>
</comment>
<keyword evidence="7 9" id="KW-0413">Isomerase</keyword>
<evidence type="ECO:0000313" key="11">
    <source>
        <dbReference type="EMBL" id="ODV83990.1"/>
    </source>
</evidence>
<dbReference type="GO" id="GO:0008160">
    <property type="term" value="F:protein tyrosine phosphatase activator activity"/>
    <property type="evidence" value="ECO:0007669"/>
    <property type="project" value="TreeGrafter"/>
</dbReference>
<evidence type="ECO:0000256" key="7">
    <source>
        <dbReference type="ARBA" id="ARBA00023235"/>
    </source>
</evidence>
<name>A0A1E4SWW5_9ASCO</name>
<dbReference type="InterPro" id="IPR037218">
    <property type="entry name" value="PTPA_sf"/>
</dbReference>
<dbReference type="FunFam" id="1.20.120.1150:FF:000002">
    <property type="entry name" value="Serine/threonine-protein phosphatase 2A activator"/>
    <property type="match status" value="1"/>
</dbReference>
<proteinExistence type="inferred from homology"/>
<dbReference type="PANTHER" id="PTHR10012">
    <property type="entry name" value="SERINE/THREONINE-PROTEIN PHOSPHATASE 2A REGULATORY SUBUNIT B"/>
    <property type="match status" value="1"/>
</dbReference>
<dbReference type="InterPro" id="IPR043170">
    <property type="entry name" value="PTPA_C_lid"/>
</dbReference>
<keyword evidence="8" id="KW-0539">Nucleus</keyword>
<evidence type="ECO:0000256" key="6">
    <source>
        <dbReference type="ARBA" id="ARBA00023110"/>
    </source>
</evidence>
<dbReference type="GO" id="GO:0005737">
    <property type="term" value="C:cytoplasm"/>
    <property type="evidence" value="ECO:0007669"/>
    <property type="project" value="UniProtKB-SubCell"/>
</dbReference>
<dbReference type="Proteomes" id="UP000094801">
    <property type="component" value="Unassembled WGS sequence"/>
</dbReference>
<dbReference type="PANTHER" id="PTHR10012:SF3">
    <property type="entry name" value="SERINE_THREONINE-PROTEIN PHOSPHATASE 2A ACTIVATOR 1"/>
    <property type="match status" value="1"/>
</dbReference>
<dbReference type="GO" id="GO:0005634">
    <property type="term" value="C:nucleus"/>
    <property type="evidence" value="ECO:0007669"/>
    <property type="project" value="UniProtKB-SubCell"/>
</dbReference>
<feature type="compositionally biased region" description="Polar residues" evidence="10">
    <location>
        <begin position="223"/>
        <end position="233"/>
    </location>
</feature>
<dbReference type="EC" id="5.2.1.8" evidence="9"/>
<dbReference type="Pfam" id="PF03095">
    <property type="entry name" value="PTPA"/>
    <property type="match status" value="1"/>
</dbReference>
<evidence type="ECO:0000256" key="2">
    <source>
        <dbReference type="ARBA" id="ARBA00004123"/>
    </source>
</evidence>
<accession>A0A1E4SWW5</accession>
<dbReference type="EMBL" id="KV453859">
    <property type="protein sequence ID" value="ODV83990.1"/>
    <property type="molecule type" value="Genomic_DNA"/>
</dbReference>
<dbReference type="SUPFAM" id="SSF140984">
    <property type="entry name" value="PTPA-like"/>
    <property type="match status" value="1"/>
</dbReference>
<comment type="catalytic activity">
    <reaction evidence="1 9">
        <text>[protein]-peptidylproline (omega=180) = [protein]-peptidylproline (omega=0)</text>
        <dbReference type="Rhea" id="RHEA:16237"/>
        <dbReference type="Rhea" id="RHEA-COMP:10747"/>
        <dbReference type="Rhea" id="RHEA-COMP:10748"/>
        <dbReference type="ChEBI" id="CHEBI:83833"/>
        <dbReference type="ChEBI" id="CHEBI:83834"/>
        <dbReference type="EC" id="5.2.1.8"/>
    </reaction>
</comment>
<dbReference type="GO" id="GO:0003755">
    <property type="term" value="F:peptidyl-prolyl cis-trans isomerase activity"/>
    <property type="evidence" value="ECO:0007669"/>
    <property type="project" value="UniProtKB-KW"/>
</dbReference>
<dbReference type="AlphaFoldDB" id="A0A1E4SWW5"/>
<keyword evidence="5 9" id="KW-0963">Cytoplasm</keyword>
<evidence type="ECO:0000256" key="4">
    <source>
        <dbReference type="ARBA" id="ARBA00011019"/>
    </source>
</evidence>
<keyword evidence="12" id="KW-1185">Reference proteome</keyword>